<dbReference type="Gene3D" id="1.10.472.140">
    <property type="match status" value="1"/>
</dbReference>
<dbReference type="GO" id="GO:2000134">
    <property type="term" value="P:negative regulation of G1/S transition of mitotic cell cycle"/>
    <property type="evidence" value="ECO:0007669"/>
    <property type="project" value="TreeGrafter"/>
</dbReference>
<evidence type="ECO:0000313" key="12">
    <source>
        <dbReference type="WBParaSite" id="ACRNAN_scaffold260.g26528.t1"/>
    </source>
</evidence>
<dbReference type="InterPro" id="IPR002720">
    <property type="entry name" value="RB_A"/>
</dbReference>
<dbReference type="SMART" id="SM01368">
    <property type="entry name" value="RB_A"/>
    <property type="match status" value="1"/>
</dbReference>
<evidence type="ECO:0000256" key="3">
    <source>
        <dbReference type="ARBA" id="ARBA00022491"/>
    </source>
</evidence>
<dbReference type="AlphaFoldDB" id="A0A914DFQ6"/>
<evidence type="ECO:0000313" key="11">
    <source>
        <dbReference type="Proteomes" id="UP000887540"/>
    </source>
</evidence>
<keyword evidence="11" id="KW-1185">Reference proteome</keyword>
<dbReference type="Pfam" id="PF11934">
    <property type="entry name" value="DUF3452"/>
    <property type="match status" value="1"/>
</dbReference>
<reference evidence="12" key="1">
    <citation type="submission" date="2022-11" db="UniProtKB">
        <authorList>
            <consortium name="WormBaseParasite"/>
        </authorList>
    </citation>
    <scope>IDENTIFICATION</scope>
</reference>
<dbReference type="GO" id="GO:0006357">
    <property type="term" value="P:regulation of transcription by RNA polymerase II"/>
    <property type="evidence" value="ECO:0007669"/>
    <property type="project" value="InterPro"/>
</dbReference>
<feature type="compositionally biased region" description="Basic and acidic residues" evidence="8">
    <location>
        <begin position="1"/>
        <end position="13"/>
    </location>
</feature>
<dbReference type="GO" id="GO:0005667">
    <property type="term" value="C:transcription regulator complex"/>
    <property type="evidence" value="ECO:0007669"/>
    <property type="project" value="TreeGrafter"/>
</dbReference>
<evidence type="ECO:0000256" key="8">
    <source>
        <dbReference type="SAM" id="MobiDB-lite"/>
    </source>
</evidence>
<evidence type="ECO:0000256" key="5">
    <source>
        <dbReference type="ARBA" id="ARBA00023163"/>
    </source>
</evidence>
<dbReference type="Pfam" id="PF01857">
    <property type="entry name" value="RB_B"/>
    <property type="match status" value="1"/>
</dbReference>
<feature type="region of interest" description="Disordered" evidence="8">
    <location>
        <begin position="1"/>
        <end position="23"/>
    </location>
</feature>
<dbReference type="GO" id="GO:0000785">
    <property type="term" value="C:chromatin"/>
    <property type="evidence" value="ECO:0007669"/>
    <property type="project" value="TreeGrafter"/>
</dbReference>
<keyword evidence="5" id="KW-0804">Transcription</keyword>
<keyword evidence="3" id="KW-0678">Repressor</keyword>
<organism evidence="11 12">
    <name type="scientific">Acrobeloides nanus</name>
    <dbReference type="NCBI Taxonomy" id="290746"/>
    <lineage>
        <taxon>Eukaryota</taxon>
        <taxon>Metazoa</taxon>
        <taxon>Ecdysozoa</taxon>
        <taxon>Nematoda</taxon>
        <taxon>Chromadorea</taxon>
        <taxon>Rhabditida</taxon>
        <taxon>Tylenchina</taxon>
        <taxon>Cephalobomorpha</taxon>
        <taxon>Cephaloboidea</taxon>
        <taxon>Cephalobidae</taxon>
        <taxon>Acrobeloides</taxon>
    </lineage>
</organism>
<dbReference type="PANTHER" id="PTHR13742">
    <property type="entry name" value="RETINOBLASTOMA-ASSOCIATED PROTEIN RB -RELATED"/>
    <property type="match status" value="1"/>
</dbReference>
<dbReference type="InterPro" id="IPR024599">
    <property type="entry name" value="RB_N"/>
</dbReference>
<dbReference type="Proteomes" id="UP000887540">
    <property type="component" value="Unplaced"/>
</dbReference>
<dbReference type="Pfam" id="PF01858">
    <property type="entry name" value="RB_A"/>
    <property type="match status" value="1"/>
</dbReference>
<dbReference type="PANTHER" id="PTHR13742:SF17">
    <property type="entry name" value="RE32990P-RELATED"/>
    <property type="match status" value="1"/>
</dbReference>
<keyword evidence="6" id="KW-0539">Nucleus</keyword>
<protein>
    <submittedName>
        <fullName evidence="12">Uncharacterized protein</fullName>
    </submittedName>
</protein>
<dbReference type="Gene3D" id="1.10.472.10">
    <property type="entry name" value="Cyclin-like"/>
    <property type="match status" value="2"/>
</dbReference>
<dbReference type="InterPro" id="IPR002719">
    <property type="entry name" value="RB_B"/>
</dbReference>
<evidence type="ECO:0000256" key="1">
    <source>
        <dbReference type="ARBA" id="ARBA00004123"/>
    </source>
</evidence>
<accession>A0A914DFQ6</accession>
<comment type="subcellular location">
    <subcellularLocation>
        <location evidence="1">Nucleus</location>
    </subcellularLocation>
</comment>
<proteinExistence type="inferred from homology"/>
<dbReference type="InterPro" id="IPR028309">
    <property type="entry name" value="RB_fam"/>
</dbReference>
<feature type="domain" description="Retinoblastoma-associated protein N-terminal" evidence="9">
    <location>
        <begin position="76"/>
        <end position="206"/>
    </location>
</feature>
<dbReference type="WBParaSite" id="ACRNAN_scaffold260.g26528.t1">
    <property type="protein sequence ID" value="ACRNAN_scaffold260.g26528.t1"/>
    <property type="gene ID" value="ACRNAN_scaffold260.g26528"/>
</dbReference>
<keyword evidence="4" id="KW-0805">Transcription regulation</keyword>
<name>A0A914DFQ6_9BILA</name>
<feature type="region of interest" description="Disordered" evidence="8">
    <location>
        <begin position="773"/>
        <end position="812"/>
    </location>
</feature>
<dbReference type="SMART" id="SM01367">
    <property type="entry name" value="DUF3452"/>
    <property type="match status" value="1"/>
</dbReference>
<sequence length="926" mass="105327">METQEKGSIKREPSPFTAHGSPTQDFLDICDQLDVSDQHEFVEKAWKQYDIIGQQCVLEGGEKAWMACSLYVTSWQSAPFGQEPIYKFSLSKLLQLTNTSVLEFFEKLTKWVEMINGSRRLADHVNRIQSSLAVSTVVYKKYLPIFRRVFASPNSSKQSVPLNAAQIFEFVWIIFVTFKKQFAGVGDDLMNCFHLLLCVVDLIYSDIRDANLSALFNQEFVQELERRNESVLENLCSTFEGVSLDAKHFRAHWFIPKLRLMIDQQIILANADLTCIVDNLEINRRNLNKFYEEAMVKKCEIDERMFITPNIDMVFNEACDMSAITMLRRSNLDSSWAVDAELLLRMSTQACLEKINGQRNQQTPLSAKSYVISGEQFCPITPIGAATHKAQKMLELLRVDYRHIDTDFDRLLTHCRDNPKLFINDRVRHFGERLENKVEEEKTSRGAQFDEGFTTMIKQRRENVEVLFHRFLQRVVLSDQEKNAHFDSAYISAILHKEEFIASLWACALELILFTHNSERAFPWSVGVIGMAPINFYKIIELVIRSEPELSRDMVKHLNRVEERVLEELAWSVDSPLWGALAQRANGVPSCQSVTPITVEQGNQQNRNAPPTNLATRFTNTPVKTAIGGPVPPSKRRIDYSDEMAGMPQAKRHATDAAENQGLPSSTTIFFRKVYYLAAVRLNDLCDRIRMDERGRQKVWTLFEHMLRTETALMAGRHLDQNLMCCLYIISKITNLSVAFHEIMYHYRHQPQASSRVYRQVLLDPAVSPATVGLSDDGASRDSISSMPGGKLRSGSTLPAPDMTSAPPTPEPHNLDYTDLIKYYNRVFICRVEEFVKKLQPTAGTDSKENTVLLQSMPSVKCNTLSPRRTVADQISVVPLSPFPPSPSRPMRYNFNRSPSKDLKAINTIVRGGPGGSSYATPRVAV</sequence>
<evidence type="ECO:0000259" key="9">
    <source>
        <dbReference type="SMART" id="SM01367"/>
    </source>
</evidence>
<dbReference type="GO" id="GO:0005634">
    <property type="term" value="C:nucleus"/>
    <property type="evidence" value="ECO:0007669"/>
    <property type="project" value="UniProtKB-SubCell"/>
</dbReference>
<feature type="domain" description="Retinoblastoma-associated protein A-box" evidence="10">
    <location>
        <begin position="381"/>
        <end position="581"/>
    </location>
</feature>
<evidence type="ECO:0000256" key="6">
    <source>
        <dbReference type="ARBA" id="ARBA00023242"/>
    </source>
</evidence>
<evidence type="ECO:0000256" key="4">
    <source>
        <dbReference type="ARBA" id="ARBA00023015"/>
    </source>
</evidence>
<evidence type="ECO:0000256" key="7">
    <source>
        <dbReference type="ARBA" id="ARBA00023306"/>
    </source>
</evidence>
<dbReference type="GO" id="GO:0000977">
    <property type="term" value="F:RNA polymerase II transcription regulatory region sequence-specific DNA binding"/>
    <property type="evidence" value="ECO:0007669"/>
    <property type="project" value="TreeGrafter"/>
</dbReference>
<comment type="similarity">
    <text evidence="2">Belongs to the retinoblastoma protein (RB) family.</text>
</comment>
<keyword evidence="7" id="KW-0131">Cell cycle</keyword>
<dbReference type="InterPro" id="IPR036915">
    <property type="entry name" value="Cyclin-like_sf"/>
</dbReference>
<evidence type="ECO:0000259" key="10">
    <source>
        <dbReference type="SMART" id="SM01368"/>
    </source>
</evidence>
<dbReference type="SUPFAM" id="SSF47954">
    <property type="entry name" value="Cyclin-like"/>
    <property type="match status" value="2"/>
</dbReference>
<evidence type="ECO:0000256" key="2">
    <source>
        <dbReference type="ARBA" id="ARBA00009475"/>
    </source>
</evidence>
<dbReference type="GO" id="GO:0030154">
    <property type="term" value="P:cell differentiation"/>
    <property type="evidence" value="ECO:0007669"/>
    <property type="project" value="TreeGrafter"/>
</dbReference>